<gene>
    <name evidence="7" type="primary">TEX14_2</name>
    <name evidence="7" type="ORF">OS493_004510</name>
</gene>
<keyword evidence="4" id="KW-0067">ATP-binding</keyword>
<dbReference type="EMBL" id="MU826351">
    <property type="protein sequence ID" value="KAJ7380925.1"/>
    <property type="molecule type" value="Genomic_DNA"/>
</dbReference>
<protein>
    <submittedName>
        <fullName evidence="7">Protein kinase</fullName>
    </submittedName>
</protein>
<feature type="region of interest" description="Disordered" evidence="5">
    <location>
        <begin position="590"/>
        <end position="620"/>
    </location>
</feature>
<dbReference type="AlphaFoldDB" id="A0A9X0CZ57"/>
<dbReference type="InterPro" id="IPR000719">
    <property type="entry name" value="Prot_kinase_dom"/>
</dbReference>
<feature type="compositionally biased region" description="Polar residues" evidence="5">
    <location>
        <begin position="459"/>
        <end position="469"/>
    </location>
</feature>
<evidence type="ECO:0000256" key="1">
    <source>
        <dbReference type="ARBA" id="ARBA00022679"/>
    </source>
</evidence>
<evidence type="ECO:0000313" key="8">
    <source>
        <dbReference type="Proteomes" id="UP001163046"/>
    </source>
</evidence>
<dbReference type="PANTHER" id="PTHR44329:SF288">
    <property type="entry name" value="MITOGEN-ACTIVATED PROTEIN KINASE KINASE KINASE 20"/>
    <property type="match status" value="1"/>
</dbReference>
<dbReference type="InterPro" id="IPR011009">
    <property type="entry name" value="Kinase-like_dom_sf"/>
</dbReference>
<keyword evidence="2" id="KW-0547">Nucleotide-binding</keyword>
<evidence type="ECO:0000256" key="2">
    <source>
        <dbReference type="ARBA" id="ARBA00022741"/>
    </source>
</evidence>
<feature type="compositionally biased region" description="Polar residues" evidence="5">
    <location>
        <begin position="611"/>
        <end position="620"/>
    </location>
</feature>
<dbReference type="Pfam" id="PF07714">
    <property type="entry name" value="PK_Tyr_Ser-Thr"/>
    <property type="match status" value="1"/>
</dbReference>
<sequence length="620" mass="70551">MAVCLDPHPEHLCLVMEHFEFASLNHLLYKTQIEMNLPERVRCLLDVAEGMTFLHNHSIIHGFLNSFSVFIYEAFRAKIGNLEFSQENGEQKQENACSVHESWMAPEQLLHEPPNMAGDAYSFGVLMWEILARKLPWSWLMSSTVKQALCVDEMTLPMLELWPNYIQSIMNECLQDPADRPSFCTVHEHLLAIKNRGEGLTSEVLDGAFPDWHDFQCGAIYGETRGRRTKMHPELLPRSSSCGTSEIYVMLRRSSSQGNGRRRNTSVRGGLKDVLKIMSNRVQDSPREKEIERFGYEIAEQLAVVRSVRRHARNYTRANWAKEVVLTRTLEGDIERVKKKEKIASSAKKSKKSSRHARRYSVFNQGSFEQLLTTSSKYLKNDWSKVLHGMEKLKNSMKGFKGKVNEELIEYGREPLTDDDSVSEHNMMGYEETGVVKDIDRADSQAVAKDSSRELLSLWENNRSTQRPDTGSLRPKTQHSKVSVGSPAQPDKTRRVRKSVRKEAAGMAQRKGSDVTSVVTKGGRVNRKNRPLDSEDEINNSYNDVHVYAEPDRSRGKSARTHVQDITKRFKLRASTSFDAQSALNDRANVLETDAFGTKSSTATDMKENESISNTDRVIK</sequence>
<keyword evidence="1" id="KW-0808">Transferase</keyword>
<evidence type="ECO:0000313" key="7">
    <source>
        <dbReference type="EMBL" id="KAJ7380925.1"/>
    </source>
</evidence>
<dbReference type="GO" id="GO:0004674">
    <property type="term" value="F:protein serine/threonine kinase activity"/>
    <property type="evidence" value="ECO:0007669"/>
    <property type="project" value="TreeGrafter"/>
</dbReference>
<dbReference type="Proteomes" id="UP001163046">
    <property type="component" value="Unassembled WGS sequence"/>
</dbReference>
<proteinExistence type="predicted"/>
<comment type="caution">
    <text evidence="7">The sequence shown here is derived from an EMBL/GenBank/DDBJ whole genome shotgun (WGS) entry which is preliminary data.</text>
</comment>
<dbReference type="PROSITE" id="PS50011">
    <property type="entry name" value="PROTEIN_KINASE_DOM"/>
    <property type="match status" value="1"/>
</dbReference>
<dbReference type="OrthoDB" id="5962695at2759"/>
<feature type="region of interest" description="Disordered" evidence="5">
    <location>
        <begin position="458"/>
        <end position="517"/>
    </location>
</feature>
<evidence type="ECO:0000259" key="6">
    <source>
        <dbReference type="PROSITE" id="PS50011"/>
    </source>
</evidence>
<reference evidence="7" key="1">
    <citation type="submission" date="2023-01" db="EMBL/GenBank/DDBJ databases">
        <title>Genome assembly of the deep-sea coral Lophelia pertusa.</title>
        <authorList>
            <person name="Herrera S."/>
            <person name="Cordes E."/>
        </authorList>
    </citation>
    <scope>NUCLEOTIDE SEQUENCE</scope>
    <source>
        <strain evidence="7">USNM1676648</strain>
        <tissue evidence="7">Polyp</tissue>
    </source>
</reference>
<dbReference type="GO" id="GO:0005524">
    <property type="term" value="F:ATP binding"/>
    <property type="evidence" value="ECO:0007669"/>
    <property type="project" value="UniProtKB-KW"/>
</dbReference>
<feature type="domain" description="Protein kinase" evidence="6">
    <location>
        <begin position="1"/>
        <end position="192"/>
    </location>
</feature>
<name>A0A9X0CZ57_9CNID</name>
<dbReference type="PANTHER" id="PTHR44329">
    <property type="entry name" value="SERINE/THREONINE-PROTEIN KINASE TNNI3K-RELATED"/>
    <property type="match status" value="1"/>
</dbReference>
<accession>A0A9X0CZ57</accession>
<evidence type="ECO:0000256" key="3">
    <source>
        <dbReference type="ARBA" id="ARBA00022777"/>
    </source>
</evidence>
<organism evidence="7 8">
    <name type="scientific">Desmophyllum pertusum</name>
    <dbReference type="NCBI Taxonomy" id="174260"/>
    <lineage>
        <taxon>Eukaryota</taxon>
        <taxon>Metazoa</taxon>
        <taxon>Cnidaria</taxon>
        <taxon>Anthozoa</taxon>
        <taxon>Hexacorallia</taxon>
        <taxon>Scleractinia</taxon>
        <taxon>Caryophylliina</taxon>
        <taxon>Caryophylliidae</taxon>
        <taxon>Desmophyllum</taxon>
    </lineage>
</organism>
<dbReference type="InterPro" id="IPR001245">
    <property type="entry name" value="Ser-Thr/Tyr_kinase_cat_dom"/>
</dbReference>
<keyword evidence="8" id="KW-1185">Reference proteome</keyword>
<dbReference type="InterPro" id="IPR051681">
    <property type="entry name" value="Ser/Thr_Kinases-Pseudokinases"/>
</dbReference>
<evidence type="ECO:0000256" key="4">
    <source>
        <dbReference type="ARBA" id="ARBA00022840"/>
    </source>
</evidence>
<dbReference type="SUPFAM" id="SSF56112">
    <property type="entry name" value="Protein kinase-like (PK-like)"/>
    <property type="match status" value="1"/>
</dbReference>
<keyword evidence="3 7" id="KW-0418">Kinase</keyword>
<dbReference type="Gene3D" id="1.10.510.10">
    <property type="entry name" value="Transferase(Phosphotransferase) domain 1"/>
    <property type="match status" value="1"/>
</dbReference>
<evidence type="ECO:0000256" key="5">
    <source>
        <dbReference type="SAM" id="MobiDB-lite"/>
    </source>
</evidence>